<dbReference type="AlphaFoldDB" id="A0A3P7M883"/>
<dbReference type="EMBL" id="UYRU01070567">
    <property type="protein sequence ID" value="VDN19947.1"/>
    <property type="molecule type" value="Genomic_DNA"/>
</dbReference>
<protein>
    <submittedName>
        <fullName evidence="1">Uncharacterized protein</fullName>
    </submittedName>
</protein>
<gene>
    <name evidence="1" type="ORF">DILT_LOCUS13520</name>
</gene>
<reference evidence="1 2" key="1">
    <citation type="submission" date="2018-11" db="EMBL/GenBank/DDBJ databases">
        <authorList>
            <consortium name="Pathogen Informatics"/>
        </authorList>
    </citation>
    <scope>NUCLEOTIDE SEQUENCE [LARGE SCALE GENOMIC DNA]</scope>
</reference>
<accession>A0A3P7M883</accession>
<proteinExistence type="predicted"/>
<name>A0A3P7M883_DIBLA</name>
<keyword evidence="2" id="KW-1185">Reference proteome</keyword>
<dbReference type="Proteomes" id="UP000281553">
    <property type="component" value="Unassembled WGS sequence"/>
</dbReference>
<sequence length="105" mass="11456">MQNTVTKLNVVETSDSLGGSFSTMAADDFSPSPRVPKIEVNTDVGRSTIRLPNLFQLGVDYSLWVCRAQSSFRGLTPRTASSYLNPVLDDVWCLACVEVNSARIA</sequence>
<organism evidence="1 2">
    <name type="scientific">Dibothriocephalus latus</name>
    <name type="common">Fish tapeworm</name>
    <name type="synonym">Diphyllobothrium latum</name>
    <dbReference type="NCBI Taxonomy" id="60516"/>
    <lineage>
        <taxon>Eukaryota</taxon>
        <taxon>Metazoa</taxon>
        <taxon>Spiralia</taxon>
        <taxon>Lophotrochozoa</taxon>
        <taxon>Platyhelminthes</taxon>
        <taxon>Cestoda</taxon>
        <taxon>Eucestoda</taxon>
        <taxon>Diphyllobothriidea</taxon>
        <taxon>Diphyllobothriidae</taxon>
        <taxon>Dibothriocephalus</taxon>
    </lineage>
</organism>
<evidence type="ECO:0000313" key="1">
    <source>
        <dbReference type="EMBL" id="VDN19947.1"/>
    </source>
</evidence>
<evidence type="ECO:0000313" key="2">
    <source>
        <dbReference type="Proteomes" id="UP000281553"/>
    </source>
</evidence>